<dbReference type="Pfam" id="PF03734">
    <property type="entry name" value="YkuD"/>
    <property type="match status" value="1"/>
</dbReference>
<evidence type="ECO:0000256" key="7">
    <source>
        <dbReference type="SAM" id="SignalP"/>
    </source>
</evidence>
<reference evidence="11" key="1">
    <citation type="submission" date="2025-08" db="UniProtKB">
        <authorList>
            <consortium name="RefSeq"/>
        </authorList>
    </citation>
    <scope>IDENTIFICATION</scope>
    <source>
        <tissue evidence="11">Tentacle</tissue>
    </source>
</reference>
<organism evidence="10 11">
    <name type="scientific">Actinia tenebrosa</name>
    <name type="common">Australian red waratah sea anemone</name>
    <dbReference type="NCBI Taxonomy" id="6105"/>
    <lineage>
        <taxon>Eukaryota</taxon>
        <taxon>Metazoa</taxon>
        <taxon>Cnidaria</taxon>
        <taxon>Anthozoa</taxon>
        <taxon>Hexacorallia</taxon>
        <taxon>Actiniaria</taxon>
        <taxon>Actiniidae</taxon>
        <taxon>Actinia</taxon>
    </lineage>
</organism>
<keyword evidence="7" id="KW-0732">Signal</keyword>
<dbReference type="GO" id="GO:0008360">
    <property type="term" value="P:regulation of cell shape"/>
    <property type="evidence" value="ECO:0007669"/>
    <property type="project" value="UniProtKB-KW"/>
</dbReference>
<name>A0A6P8IPI9_ACTTE</name>
<protein>
    <submittedName>
        <fullName evidence="11">Uncharacterized protein LOC116302981</fullName>
    </submittedName>
</protein>
<dbReference type="UniPathway" id="UPA00219"/>
<dbReference type="GeneID" id="116302981"/>
<dbReference type="GO" id="GO:0071555">
    <property type="term" value="P:cell wall organization"/>
    <property type="evidence" value="ECO:0007669"/>
    <property type="project" value="UniProtKB-KW"/>
</dbReference>
<gene>
    <name evidence="11" type="primary">LOC116302981</name>
</gene>
<evidence type="ECO:0000256" key="5">
    <source>
        <dbReference type="ARBA" id="ARBA00023049"/>
    </source>
</evidence>
<comment type="pathway">
    <text evidence="1">Cell wall biogenesis; peptidoglycan biosynthesis.</text>
</comment>
<evidence type="ECO:0000259" key="8">
    <source>
        <dbReference type="Pfam" id="PF01471"/>
    </source>
</evidence>
<dbReference type="AlphaFoldDB" id="A0A6P8IPI9"/>
<keyword evidence="2" id="KW-0808">Transferase</keyword>
<evidence type="ECO:0000256" key="4">
    <source>
        <dbReference type="ARBA" id="ARBA00022984"/>
    </source>
</evidence>
<evidence type="ECO:0000256" key="6">
    <source>
        <dbReference type="ARBA" id="ARBA00023316"/>
    </source>
</evidence>
<accession>A0A6P8IPI9</accession>
<dbReference type="InterPro" id="IPR002477">
    <property type="entry name" value="Peptidoglycan-bd-like"/>
</dbReference>
<evidence type="ECO:0000256" key="3">
    <source>
        <dbReference type="ARBA" id="ARBA00022960"/>
    </source>
</evidence>
<dbReference type="Gene3D" id="2.40.440.10">
    <property type="entry name" value="L,D-transpeptidase catalytic domain-like"/>
    <property type="match status" value="1"/>
</dbReference>
<dbReference type="InterPro" id="IPR005490">
    <property type="entry name" value="LD_TPept_cat_dom"/>
</dbReference>
<keyword evidence="5" id="KW-0482">Metalloprotease</keyword>
<evidence type="ECO:0000256" key="2">
    <source>
        <dbReference type="ARBA" id="ARBA00022679"/>
    </source>
</evidence>
<dbReference type="Pfam" id="PF01471">
    <property type="entry name" value="PG_binding_1"/>
    <property type="match status" value="1"/>
</dbReference>
<keyword evidence="3" id="KW-0133">Cell shape</keyword>
<evidence type="ECO:0000256" key="1">
    <source>
        <dbReference type="ARBA" id="ARBA00004752"/>
    </source>
</evidence>
<dbReference type="Gene3D" id="1.10.101.10">
    <property type="entry name" value="PGBD-like superfamily/PGBD"/>
    <property type="match status" value="1"/>
</dbReference>
<keyword evidence="10" id="KW-1185">Reference proteome</keyword>
<dbReference type="InParanoid" id="A0A6P8IPI9"/>
<dbReference type="GO" id="GO:0008237">
    <property type="term" value="F:metallopeptidase activity"/>
    <property type="evidence" value="ECO:0007669"/>
    <property type="project" value="UniProtKB-KW"/>
</dbReference>
<feature type="domain" description="Peptidoglycan binding-like" evidence="8">
    <location>
        <begin position="47"/>
        <end position="96"/>
    </location>
</feature>
<dbReference type="KEGG" id="aten:116302981"/>
<dbReference type="RefSeq" id="XP_031568278.1">
    <property type="nucleotide sequence ID" value="XM_031712418.1"/>
</dbReference>
<dbReference type="InterPro" id="IPR036366">
    <property type="entry name" value="PGBDSf"/>
</dbReference>
<feature type="chain" id="PRO_5028154517" evidence="7">
    <location>
        <begin position="21"/>
        <end position="300"/>
    </location>
</feature>
<dbReference type="Proteomes" id="UP000515163">
    <property type="component" value="Unplaced"/>
</dbReference>
<dbReference type="SUPFAM" id="SSF47090">
    <property type="entry name" value="PGBD-like"/>
    <property type="match status" value="1"/>
</dbReference>
<sequence>MILVSFLALLSLSSLPKMFGNPLRMASNSYPKPFTRELKLQDPPMKGSDVMILQSLLARCPSVTSIKTTGAFDQQTQTALADFQRINHVNNSGKLDIKSATLVLDQLMYDGYKDDGKIPKGYKFKLYIPVHKDRNIETTATLYDSNYQVRYRFLVRTHGHITDTGEELNQLTTDGNTPTGLATFDLNSPEPNPVLFGPYPVVRQVKGLEGNVAIGPDEENTFIPYIRYGILLHTGEWKNWNSSRPMPNSNGCIHAHPTDLQKVDEILTKDLGVTVRSNPFGTIPYPYQPQGLLSIEQIDH</sequence>
<keyword evidence="5" id="KW-0378">Hydrolase</keyword>
<evidence type="ECO:0000259" key="9">
    <source>
        <dbReference type="Pfam" id="PF03734"/>
    </source>
</evidence>
<keyword evidence="6" id="KW-0961">Cell wall biogenesis/degradation</keyword>
<dbReference type="SUPFAM" id="SSF141523">
    <property type="entry name" value="L,D-transpeptidase catalytic domain-like"/>
    <property type="match status" value="1"/>
</dbReference>
<keyword evidence="4" id="KW-0573">Peptidoglycan synthesis</keyword>
<keyword evidence="5" id="KW-0645">Protease</keyword>
<proteinExistence type="predicted"/>
<evidence type="ECO:0000313" key="10">
    <source>
        <dbReference type="Proteomes" id="UP000515163"/>
    </source>
</evidence>
<feature type="signal peptide" evidence="7">
    <location>
        <begin position="1"/>
        <end position="20"/>
    </location>
</feature>
<dbReference type="CDD" id="cd16913">
    <property type="entry name" value="YkuD_like"/>
    <property type="match status" value="1"/>
</dbReference>
<evidence type="ECO:0000313" key="11">
    <source>
        <dbReference type="RefSeq" id="XP_031568278.1"/>
    </source>
</evidence>
<dbReference type="InterPro" id="IPR036365">
    <property type="entry name" value="PGBD-like_sf"/>
</dbReference>
<dbReference type="OrthoDB" id="14788at2759"/>
<dbReference type="GO" id="GO:0016740">
    <property type="term" value="F:transferase activity"/>
    <property type="evidence" value="ECO:0007669"/>
    <property type="project" value="UniProtKB-KW"/>
</dbReference>
<feature type="domain" description="L,D-TPase catalytic" evidence="9">
    <location>
        <begin position="163"/>
        <end position="263"/>
    </location>
</feature>
<dbReference type="InterPro" id="IPR038063">
    <property type="entry name" value="Transpep_catalytic_dom"/>
</dbReference>